<evidence type="ECO:0000313" key="5">
    <source>
        <dbReference type="Proteomes" id="UP000283530"/>
    </source>
</evidence>
<dbReference type="EMBL" id="QPKB01000003">
    <property type="protein sequence ID" value="RWR79286.1"/>
    <property type="molecule type" value="Genomic_DNA"/>
</dbReference>
<dbReference type="AlphaFoldDB" id="A0A3S3MG71"/>
<proteinExistence type="inferred from homology"/>
<dbReference type="GO" id="GO:0080043">
    <property type="term" value="F:quercetin 3-O-glucosyltransferase activity"/>
    <property type="evidence" value="ECO:0007669"/>
    <property type="project" value="TreeGrafter"/>
</dbReference>
<gene>
    <name evidence="3" type="ORF">CKAN_00785400</name>
    <name evidence="4" type="ORF">CKAN_00785600</name>
</gene>
<evidence type="ECO:0000313" key="4">
    <source>
        <dbReference type="EMBL" id="RWR79286.1"/>
    </source>
</evidence>
<dbReference type="Proteomes" id="UP000283530">
    <property type="component" value="Unassembled WGS sequence"/>
</dbReference>
<dbReference type="Gene3D" id="3.40.50.2000">
    <property type="entry name" value="Glycogen Phosphorylase B"/>
    <property type="match status" value="2"/>
</dbReference>
<dbReference type="CDD" id="cd03784">
    <property type="entry name" value="GT1_Gtf-like"/>
    <property type="match status" value="1"/>
</dbReference>
<protein>
    <submittedName>
        <fullName evidence="4">7-deoxyloganetin glucosyltransferase-like protein</fullName>
    </submittedName>
</protein>
<evidence type="ECO:0000256" key="2">
    <source>
        <dbReference type="ARBA" id="ARBA00022679"/>
    </source>
</evidence>
<dbReference type="SUPFAM" id="SSF53756">
    <property type="entry name" value="UDP-Glycosyltransferase/glycogen phosphorylase"/>
    <property type="match status" value="1"/>
</dbReference>
<dbReference type="OrthoDB" id="5835829at2759"/>
<evidence type="ECO:0000313" key="3">
    <source>
        <dbReference type="EMBL" id="RWR79284.1"/>
    </source>
</evidence>
<evidence type="ECO:0000256" key="1">
    <source>
        <dbReference type="ARBA" id="ARBA00009995"/>
    </source>
</evidence>
<comment type="similarity">
    <text evidence="1">Belongs to the UDP-glycosyltransferase family.</text>
</comment>
<sequence>MNTFDDLENKAINAIKAAIPHLYTIGPLSTLYDQFPKSASDSLGSNLWKEESKCLEWLDNKHPKSVVLINFGSIAVMTAKQLEEFAWGLANSNHHFLWAGPCHGGFSDAAAGVREGDKREGSPSELVRAREAVLRHSSNGVFLRHCGWNSTLESVCSGVPIICWPFFAEQQTKCRYACTEWGIGMEIDSNVKRDEVEGLVREMMEG</sequence>
<dbReference type="GO" id="GO:0080044">
    <property type="term" value="F:quercetin 7-O-glucosyltransferase activity"/>
    <property type="evidence" value="ECO:0007669"/>
    <property type="project" value="TreeGrafter"/>
</dbReference>
<dbReference type="EMBL" id="QPKB01000003">
    <property type="protein sequence ID" value="RWR79284.1"/>
    <property type="molecule type" value="Genomic_DNA"/>
</dbReference>
<keyword evidence="5" id="KW-1185">Reference proteome</keyword>
<dbReference type="PANTHER" id="PTHR11926">
    <property type="entry name" value="GLUCOSYL/GLUCURONOSYL TRANSFERASES"/>
    <property type="match status" value="1"/>
</dbReference>
<accession>A0A3S3MG71</accession>
<dbReference type="Pfam" id="PF00201">
    <property type="entry name" value="UDPGT"/>
    <property type="match status" value="1"/>
</dbReference>
<reference evidence="4 5" key="1">
    <citation type="journal article" date="2019" name="Nat. Plants">
        <title>Stout camphor tree genome fills gaps in understanding of flowering plant genome evolution.</title>
        <authorList>
            <person name="Chaw S.M."/>
            <person name="Liu Y.C."/>
            <person name="Wu Y.W."/>
            <person name="Wang H.Y."/>
            <person name="Lin C.I."/>
            <person name="Wu C.S."/>
            <person name="Ke H.M."/>
            <person name="Chang L.Y."/>
            <person name="Hsu C.Y."/>
            <person name="Yang H.T."/>
            <person name="Sudianto E."/>
            <person name="Hsu M.H."/>
            <person name="Wu K.P."/>
            <person name="Wang L.N."/>
            <person name="Leebens-Mack J.H."/>
            <person name="Tsai I.J."/>
        </authorList>
    </citation>
    <scope>NUCLEOTIDE SEQUENCE [LARGE SCALE GENOMIC DNA]</scope>
    <source>
        <strain evidence="5">cv. Chaw 1501</strain>
        <tissue evidence="4">Young leaves</tissue>
    </source>
</reference>
<keyword evidence="2 4" id="KW-0808">Transferase</keyword>
<comment type="caution">
    <text evidence="4">The sequence shown here is derived from an EMBL/GenBank/DDBJ whole genome shotgun (WGS) entry which is preliminary data.</text>
</comment>
<dbReference type="InterPro" id="IPR002213">
    <property type="entry name" value="UDP_glucos_trans"/>
</dbReference>
<dbReference type="PANTHER" id="PTHR11926:SF1498">
    <property type="entry name" value="GLYCOSYLTRANSFERASE"/>
    <property type="match status" value="1"/>
</dbReference>
<name>A0A3S3MG71_9MAGN</name>
<organism evidence="4 5">
    <name type="scientific">Cinnamomum micranthum f. kanehirae</name>
    <dbReference type="NCBI Taxonomy" id="337451"/>
    <lineage>
        <taxon>Eukaryota</taxon>
        <taxon>Viridiplantae</taxon>
        <taxon>Streptophyta</taxon>
        <taxon>Embryophyta</taxon>
        <taxon>Tracheophyta</taxon>
        <taxon>Spermatophyta</taxon>
        <taxon>Magnoliopsida</taxon>
        <taxon>Magnoliidae</taxon>
        <taxon>Laurales</taxon>
        <taxon>Lauraceae</taxon>
        <taxon>Cinnamomum</taxon>
    </lineage>
</organism>